<dbReference type="RefSeq" id="WP_129967697.1">
    <property type="nucleotide sequence ID" value="NZ_JACCEW010000001.1"/>
</dbReference>
<dbReference type="Pfam" id="PF02630">
    <property type="entry name" value="SCO1-SenC"/>
    <property type="match status" value="1"/>
</dbReference>
<evidence type="ECO:0000256" key="3">
    <source>
        <dbReference type="PIRSR" id="PIRSR603782-1"/>
    </source>
</evidence>
<accession>A0A853FCE9</accession>
<feature type="domain" description="Thioredoxin" evidence="7">
    <location>
        <begin position="39"/>
        <end position="208"/>
    </location>
</feature>
<proteinExistence type="inferred from homology"/>
<sequence>MKTLLSLLLVAMLGAGAFHAQTRGLTTFTTETARRADIAREPRALPDAALTLPSGGQTGLLRDLREDGRIAIVNFIYTRCMSLCLAMGSEMQQLQDALRRNGGAEHVRVLSLSFDPADTPPYLARYGEVMHADPDIWRFATLGNKRERDALLKAAGIIVVPAPYGQYEHNAAYHVVSPDGRLLRIFDLNDIDPVLDYVMRRAERGNGAAIALPDAEDGGRGVPGQRGALSTQSPATAGERKPR</sequence>
<evidence type="ECO:0000256" key="2">
    <source>
        <dbReference type="ARBA" id="ARBA00023008"/>
    </source>
</evidence>
<evidence type="ECO:0000256" key="4">
    <source>
        <dbReference type="PIRSR" id="PIRSR603782-2"/>
    </source>
</evidence>
<organism evidence="8 9">
    <name type="scientific">Allopusillimonas soli</name>
    <dbReference type="NCBI Taxonomy" id="659016"/>
    <lineage>
        <taxon>Bacteria</taxon>
        <taxon>Pseudomonadati</taxon>
        <taxon>Pseudomonadota</taxon>
        <taxon>Betaproteobacteria</taxon>
        <taxon>Burkholderiales</taxon>
        <taxon>Alcaligenaceae</taxon>
        <taxon>Allopusillimonas</taxon>
    </lineage>
</organism>
<feature type="binding site" evidence="3">
    <location>
        <position position="169"/>
    </location>
    <ligand>
        <name>Cu cation</name>
        <dbReference type="ChEBI" id="CHEBI:23378"/>
    </ligand>
</feature>
<keyword evidence="2 3" id="KW-0186">Copper</keyword>
<feature type="region of interest" description="Disordered" evidence="5">
    <location>
        <begin position="210"/>
        <end position="243"/>
    </location>
</feature>
<evidence type="ECO:0000259" key="7">
    <source>
        <dbReference type="PROSITE" id="PS51352"/>
    </source>
</evidence>
<protein>
    <submittedName>
        <fullName evidence="8">SCO family protein</fullName>
    </submittedName>
</protein>
<keyword evidence="4" id="KW-1015">Disulfide bond</keyword>
<feature type="chain" id="PRO_5032686382" evidence="6">
    <location>
        <begin position="21"/>
        <end position="243"/>
    </location>
</feature>
<dbReference type="InterPro" id="IPR003782">
    <property type="entry name" value="SCO1/SenC"/>
</dbReference>
<gene>
    <name evidence="8" type="ORF">H0A68_02540</name>
</gene>
<reference evidence="8 9" key="1">
    <citation type="submission" date="2020-07" db="EMBL/GenBank/DDBJ databases">
        <title>Taxonomic revisions and descriptions of new bacterial species based on genomic comparisons in the high-G+C-content subgroup of the family Alcaligenaceae.</title>
        <authorList>
            <person name="Szabo A."/>
            <person name="Felfoldi T."/>
        </authorList>
    </citation>
    <scope>NUCLEOTIDE SEQUENCE [LARGE SCALE GENOMIC DNA]</scope>
    <source>
        <strain evidence="8 9">DSM 25264</strain>
    </source>
</reference>
<dbReference type="InterPro" id="IPR013766">
    <property type="entry name" value="Thioredoxin_domain"/>
</dbReference>
<dbReference type="Gene3D" id="3.40.30.10">
    <property type="entry name" value="Glutaredoxin"/>
    <property type="match status" value="1"/>
</dbReference>
<dbReference type="GO" id="GO:0046872">
    <property type="term" value="F:metal ion binding"/>
    <property type="evidence" value="ECO:0007669"/>
    <property type="project" value="UniProtKB-KW"/>
</dbReference>
<feature type="signal peptide" evidence="6">
    <location>
        <begin position="1"/>
        <end position="20"/>
    </location>
</feature>
<evidence type="ECO:0000256" key="6">
    <source>
        <dbReference type="SAM" id="SignalP"/>
    </source>
</evidence>
<evidence type="ECO:0000313" key="9">
    <source>
        <dbReference type="Proteomes" id="UP000580517"/>
    </source>
</evidence>
<comment type="similarity">
    <text evidence="1">Belongs to the SCO1/2 family.</text>
</comment>
<keyword evidence="3" id="KW-0479">Metal-binding</keyword>
<dbReference type="AlphaFoldDB" id="A0A853FCE9"/>
<feature type="disulfide bond" description="Redox-active" evidence="4">
    <location>
        <begin position="80"/>
        <end position="84"/>
    </location>
</feature>
<keyword evidence="9" id="KW-1185">Reference proteome</keyword>
<dbReference type="OrthoDB" id="8550465at2"/>
<evidence type="ECO:0000256" key="1">
    <source>
        <dbReference type="ARBA" id="ARBA00010996"/>
    </source>
</evidence>
<name>A0A853FCE9_9BURK</name>
<keyword evidence="6" id="KW-0732">Signal</keyword>
<dbReference type="EMBL" id="JACCEW010000001">
    <property type="protein sequence ID" value="NYT35736.1"/>
    <property type="molecule type" value="Genomic_DNA"/>
</dbReference>
<comment type="caution">
    <text evidence="8">The sequence shown here is derived from an EMBL/GenBank/DDBJ whole genome shotgun (WGS) entry which is preliminary data.</text>
</comment>
<dbReference type="Proteomes" id="UP000580517">
    <property type="component" value="Unassembled WGS sequence"/>
</dbReference>
<evidence type="ECO:0000313" key="8">
    <source>
        <dbReference type="EMBL" id="NYT35736.1"/>
    </source>
</evidence>
<dbReference type="PROSITE" id="PS51352">
    <property type="entry name" value="THIOREDOXIN_2"/>
    <property type="match status" value="1"/>
</dbReference>
<feature type="binding site" evidence="3">
    <location>
        <position position="80"/>
    </location>
    <ligand>
        <name>Cu cation</name>
        <dbReference type="ChEBI" id="CHEBI:23378"/>
    </ligand>
</feature>
<dbReference type="SUPFAM" id="SSF52833">
    <property type="entry name" value="Thioredoxin-like"/>
    <property type="match status" value="1"/>
</dbReference>
<dbReference type="InterPro" id="IPR036249">
    <property type="entry name" value="Thioredoxin-like_sf"/>
</dbReference>
<evidence type="ECO:0000256" key="5">
    <source>
        <dbReference type="SAM" id="MobiDB-lite"/>
    </source>
</evidence>
<dbReference type="CDD" id="cd02968">
    <property type="entry name" value="SCO"/>
    <property type="match status" value="1"/>
</dbReference>
<feature type="binding site" evidence="3">
    <location>
        <position position="84"/>
    </location>
    <ligand>
        <name>Cu cation</name>
        <dbReference type="ChEBI" id="CHEBI:23378"/>
    </ligand>
</feature>